<evidence type="ECO:0000256" key="1">
    <source>
        <dbReference type="SAM" id="MobiDB-lite"/>
    </source>
</evidence>
<evidence type="ECO:0000313" key="2">
    <source>
        <dbReference type="EMBL" id="MBG6139821.1"/>
    </source>
</evidence>
<accession>A0A8J7KN31</accession>
<evidence type="ECO:0008006" key="4">
    <source>
        <dbReference type="Google" id="ProtNLM"/>
    </source>
</evidence>
<comment type="caution">
    <text evidence="2">The sequence shown here is derived from an EMBL/GenBank/DDBJ whole genome shotgun (WGS) entry which is preliminary data.</text>
</comment>
<dbReference type="AlphaFoldDB" id="A0A8J7KN31"/>
<organism evidence="2 3">
    <name type="scientific">Longispora fulva</name>
    <dbReference type="NCBI Taxonomy" id="619741"/>
    <lineage>
        <taxon>Bacteria</taxon>
        <taxon>Bacillati</taxon>
        <taxon>Actinomycetota</taxon>
        <taxon>Actinomycetes</taxon>
        <taxon>Micromonosporales</taxon>
        <taxon>Micromonosporaceae</taxon>
        <taxon>Longispora</taxon>
    </lineage>
</organism>
<dbReference type="RefSeq" id="WP_197006436.1">
    <property type="nucleotide sequence ID" value="NZ_BONS01000006.1"/>
</dbReference>
<evidence type="ECO:0000313" key="3">
    <source>
        <dbReference type="Proteomes" id="UP000622552"/>
    </source>
</evidence>
<dbReference type="Proteomes" id="UP000622552">
    <property type="component" value="Unassembled WGS sequence"/>
</dbReference>
<reference evidence="2" key="1">
    <citation type="submission" date="2020-11" db="EMBL/GenBank/DDBJ databases">
        <title>Sequencing the genomes of 1000 actinobacteria strains.</title>
        <authorList>
            <person name="Klenk H.-P."/>
        </authorList>
    </citation>
    <scope>NUCLEOTIDE SEQUENCE</scope>
    <source>
        <strain evidence="2">DSM 45356</strain>
    </source>
</reference>
<sequence length="292" mass="30185">MSEMIGADPTQLENLGQQMRTSAGRLDSIRSEVGLALGHSHWDGPDADQFRGQWAYQLSGLLHTAALATAEAGKVLVGNAHQQIDASADSGGSAEGRHAAGRNEEHAEGESEDLVEKILGVAQGLMLAARGIDLAPLIPNAIDTLRKLPGALRDGTLLRDALKGGELVGAARVAERLNPAMLVVGAGIDGFDFGYNLAKDPDSAATWKAGADIAFDIAEAATLEFPPLAVGIGIVHFGYDIAEMVHPGIAKAVGHAYIDTAKSIGDVAVGAVETGLHGLESGFKSAGHFLGF</sequence>
<feature type="compositionally biased region" description="Basic and acidic residues" evidence="1">
    <location>
        <begin position="95"/>
        <end position="109"/>
    </location>
</feature>
<gene>
    <name evidence="2" type="ORF">IW245_006015</name>
</gene>
<name>A0A8J7KN31_9ACTN</name>
<feature type="region of interest" description="Disordered" evidence="1">
    <location>
        <begin position="86"/>
        <end position="111"/>
    </location>
</feature>
<dbReference type="EMBL" id="JADOUF010000001">
    <property type="protein sequence ID" value="MBG6139821.1"/>
    <property type="molecule type" value="Genomic_DNA"/>
</dbReference>
<protein>
    <recommendedName>
        <fullName evidence="4">WXG100 family type VII secretion target</fullName>
    </recommendedName>
</protein>
<proteinExistence type="predicted"/>
<keyword evidence="3" id="KW-1185">Reference proteome</keyword>